<dbReference type="PANTHER" id="PTHR14969">
    <property type="entry name" value="SPHINGOSINE-1-PHOSPHATE PHOSPHOHYDROLASE"/>
    <property type="match status" value="1"/>
</dbReference>
<dbReference type="SUPFAM" id="SSF48317">
    <property type="entry name" value="Acid phosphatase/Vanadium-dependent haloperoxidase"/>
    <property type="match status" value="1"/>
</dbReference>
<keyword evidence="4" id="KW-1185">Reference proteome</keyword>
<dbReference type="Pfam" id="PF01569">
    <property type="entry name" value="PAP2"/>
    <property type="match status" value="1"/>
</dbReference>
<evidence type="ECO:0000256" key="1">
    <source>
        <dbReference type="SAM" id="Phobius"/>
    </source>
</evidence>
<dbReference type="Gene3D" id="1.20.144.10">
    <property type="entry name" value="Phosphatidic acid phosphatase type 2/haloperoxidase"/>
    <property type="match status" value="2"/>
</dbReference>
<reference evidence="3" key="1">
    <citation type="submission" date="2023-09" db="EMBL/GenBank/DDBJ databases">
        <authorList>
            <consortium name="CW5 consortium"/>
            <person name="Lu C.-W."/>
        </authorList>
    </citation>
    <scope>NUCLEOTIDE SEQUENCE</scope>
    <source>
        <strain evidence="3">KPS</strain>
    </source>
</reference>
<feature type="transmembrane region" description="Helical" evidence="1">
    <location>
        <begin position="53"/>
        <end position="74"/>
    </location>
</feature>
<feature type="transmembrane region" description="Helical" evidence="1">
    <location>
        <begin position="180"/>
        <end position="199"/>
    </location>
</feature>
<dbReference type="EMBL" id="CP133659">
    <property type="protein sequence ID" value="WMW65436.1"/>
    <property type="molecule type" value="Genomic_DNA"/>
</dbReference>
<dbReference type="RefSeq" id="WP_309541437.1">
    <property type="nucleotide sequence ID" value="NZ_CP133659.1"/>
</dbReference>
<keyword evidence="1" id="KW-1133">Transmembrane helix</keyword>
<gene>
    <name evidence="3" type="ORF">KPS_003564</name>
</gene>
<protein>
    <submittedName>
        <fullName evidence="3">Phosphatase PAP2 family protein</fullName>
    </submittedName>
</protein>
<evidence type="ECO:0000313" key="4">
    <source>
        <dbReference type="Proteomes" id="UP001180616"/>
    </source>
</evidence>
<feature type="transmembrane region" description="Helical" evidence="1">
    <location>
        <begin position="154"/>
        <end position="173"/>
    </location>
</feature>
<proteinExistence type="predicted"/>
<dbReference type="InterPro" id="IPR036938">
    <property type="entry name" value="PAP2/HPO_sf"/>
</dbReference>
<feature type="transmembrane region" description="Helical" evidence="1">
    <location>
        <begin position="86"/>
        <end position="104"/>
    </location>
</feature>
<accession>A0ABY9R113</accession>
<evidence type="ECO:0000313" key="3">
    <source>
        <dbReference type="EMBL" id="WMW65436.1"/>
    </source>
</evidence>
<dbReference type="PANTHER" id="PTHR14969:SF13">
    <property type="entry name" value="AT30094P"/>
    <property type="match status" value="1"/>
</dbReference>
<feature type="domain" description="Phosphatidic acid phosphatase type 2/haloperoxidase" evidence="2">
    <location>
        <begin position="86"/>
        <end position="196"/>
    </location>
</feature>
<sequence length="205" mass="22226">MRQPYPIAHHLLCTLPLLALLAISTVCLGTGDEVTAYWRAWRQANPGTASLVMVLTDWGNPALYAVYGALFWRARRRHDPRTVRFVLAYVAAQLLIAFLLVRVIKITAGRTRPGVPGPWVPFSFDGPHNSLPSGHTAEIAGACAPLAMRWKHMAASLALGGYVAAVGYSRVLLGQHHASDVLAGLLLGSLAAFIIHRITHRTAPL</sequence>
<dbReference type="InterPro" id="IPR000326">
    <property type="entry name" value="PAP2/HPO"/>
</dbReference>
<dbReference type="SMART" id="SM00014">
    <property type="entry name" value="acidPPc"/>
    <property type="match status" value="1"/>
</dbReference>
<keyword evidence="1" id="KW-0472">Membrane</keyword>
<organism evidence="3 4">
    <name type="scientific">Nitratidesulfovibrio liaohensis</name>
    <dbReference type="NCBI Taxonomy" id="2604158"/>
    <lineage>
        <taxon>Bacteria</taxon>
        <taxon>Pseudomonadati</taxon>
        <taxon>Thermodesulfobacteriota</taxon>
        <taxon>Desulfovibrionia</taxon>
        <taxon>Desulfovibrionales</taxon>
        <taxon>Desulfovibrionaceae</taxon>
        <taxon>Nitratidesulfovibrio</taxon>
    </lineage>
</organism>
<dbReference type="Proteomes" id="UP001180616">
    <property type="component" value="Chromosome"/>
</dbReference>
<evidence type="ECO:0000259" key="2">
    <source>
        <dbReference type="SMART" id="SM00014"/>
    </source>
</evidence>
<name>A0ABY9R113_9BACT</name>
<keyword evidence="1" id="KW-0812">Transmembrane</keyword>